<evidence type="ECO:0000256" key="12">
    <source>
        <dbReference type="SAM" id="MobiDB-lite"/>
    </source>
</evidence>
<evidence type="ECO:0000256" key="2">
    <source>
        <dbReference type="ARBA" id="ARBA00006997"/>
    </source>
</evidence>
<dbReference type="Gene3D" id="3.40.50.300">
    <property type="entry name" value="P-loop containing nucleotide triphosphate hydrolases"/>
    <property type="match status" value="1"/>
</dbReference>
<dbReference type="PANTHER" id="PTHR21087">
    <property type="entry name" value="SHIKIMATE KINASE"/>
    <property type="match status" value="1"/>
</dbReference>
<dbReference type="CDD" id="cd00464">
    <property type="entry name" value="SK"/>
    <property type="match status" value="1"/>
</dbReference>
<comment type="similarity">
    <text evidence="2 11">Belongs to the shikimate kinase family.</text>
</comment>
<accession>A0A164YXS9</accession>
<evidence type="ECO:0000313" key="13">
    <source>
        <dbReference type="EMBL" id="SAY39075.1"/>
    </source>
</evidence>
<sequence>MHCVPQHRPLRQRLAGANLYLVGMMGSGKSSVGRILARKLAYRWLDADQVLETSTGRTIPTLFAEEGEEGFRVVETTVLRQMGQWHSCVVSTGGGAVIRPANWGIMRQGMVIWLAATVELLLERLRQDPTPRPLLQCPDPVQRLQQLLAAREALYAQADVRIMQTGTMTSEAVAAAVLEALTTALQPPPHGDAQGPSTDLYNTFL</sequence>
<keyword evidence="14" id="KW-1185">Reference proteome</keyword>
<keyword evidence="9 11" id="KW-0057">Aromatic amino acid biosynthesis</keyword>
<dbReference type="GO" id="GO:0005829">
    <property type="term" value="C:cytosol"/>
    <property type="evidence" value="ECO:0007669"/>
    <property type="project" value="TreeGrafter"/>
</dbReference>
<dbReference type="Proteomes" id="UP000182631">
    <property type="component" value="Unassembled WGS sequence"/>
</dbReference>
<evidence type="ECO:0000256" key="7">
    <source>
        <dbReference type="ARBA" id="ARBA00022777"/>
    </source>
</evidence>
<keyword evidence="6 11" id="KW-0547">Nucleotide-binding</keyword>
<dbReference type="GO" id="GO:0005524">
    <property type="term" value="F:ATP binding"/>
    <property type="evidence" value="ECO:0007669"/>
    <property type="project" value="UniProtKB-UniRule"/>
</dbReference>
<protein>
    <recommendedName>
        <fullName evidence="3 11">Shikimate kinase</fullName>
        <shortName evidence="11">SK</shortName>
        <ecNumber evidence="3 11">2.7.1.71</ecNumber>
    </recommendedName>
</protein>
<dbReference type="AlphaFoldDB" id="A0A164YXS9"/>
<feature type="binding site" evidence="11">
    <location>
        <position position="132"/>
    </location>
    <ligand>
        <name>ATP</name>
        <dbReference type="ChEBI" id="CHEBI:30616"/>
    </ligand>
</feature>
<comment type="cofactor">
    <cofactor evidence="11">
        <name>Mg(2+)</name>
        <dbReference type="ChEBI" id="CHEBI:18420"/>
    </cofactor>
    <text evidence="11">Binds 1 Mg(2+) ion per subunit.</text>
</comment>
<keyword evidence="11" id="KW-0460">Magnesium</keyword>
<comment type="function">
    <text evidence="11">Catalyzes the specific phosphorylation of the 3-hydroxyl group of shikimic acid using ATP as a cosubstrate.</text>
</comment>
<evidence type="ECO:0000256" key="6">
    <source>
        <dbReference type="ARBA" id="ARBA00022741"/>
    </source>
</evidence>
<reference evidence="14" key="1">
    <citation type="submission" date="2016-02" db="EMBL/GenBank/DDBJ databases">
        <authorList>
            <person name="liu f."/>
        </authorList>
    </citation>
    <scope>NUCLEOTIDE SEQUENCE [LARGE SCALE GENOMIC DNA]</scope>
</reference>
<dbReference type="PRINTS" id="PR01100">
    <property type="entry name" value="SHIKIMTKNASE"/>
</dbReference>
<evidence type="ECO:0000256" key="4">
    <source>
        <dbReference type="ARBA" id="ARBA00022605"/>
    </source>
</evidence>
<dbReference type="GO" id="GO:0000287">
    <property type="term" value="F:magnesium ion binding"/>
    <property type="evidence" value="ECO:0007669"/>
    <property type="project" value="UniProtKB-UniRule"/>
</dbReference>
<feature type="binding site" evidence="11">
    <location>
        <position position="151"/>
    </location>
    <ligand>
        <name>substrate</name>
    </ligand>
</feature>
<feature type="binding site" evidence="11">
    <location>
        <position position="48"/>
    </location>
    <ligand>
        <name>substrate</name>
    </ligand>
</feature>
<feature type="region of interest" description="Disordered" evidence="12">
    <location>
        <begin position="186"/>
        <end position="205"/>
    </location>
</feature>
<keyword evidence="5 11" id="KW-0808">Transferase</keyword>
<dbReference type="RefSeq" id="WP_074457575.1">
    <property type="nucleotide sequence ID" value="NZ_FITM01000122.1"/>
</dbReference>
<dbReference type="InterPro" id="IPR031322">
    <property type="entry name" value="Shikimate/glucono_kinase"/>
</dbReference>
<comment type="pathway">
    <text evidence="1 11">Metabolic intermediate biosynthesis; chorismate biosynthesis; chorismate from D-erythrose 4-phosphate and phosphoenolpyruvate: step 5/7.</text>
</comment>
<dbReference type="InterPro" id="IPR027417">
    <property type="entry name" value="P-loop_NTPase"/>
</dbReference>
<evidence type="ECO:0000256" key="1">
    <source>
        <dbReference type="ARBA" id="ARBA00004842"/>
    </source>
</evidence>
<dbReference type="EC" id="2.7.1.71" evidence="3 11"/>
<keyword evidence="11" id="KW-0479">Metal-binding</keyword>
<feature type="compositionally biased region" description="Polar residues" evidence="12">
    <location>
        <begin position="195"/>
        <end position="205"/>
    </location>
</feature>
<dbReference type="SUPFAM" id="SSF52540">
    <property type="entry name" value="P-loop containing nucleoside triphosphate hydrolases"/>
    <property type="match status" value="1"/>
</dbReference>
<keyword evidence="4 11" id="KW-0028">Amino-acid biosynthesis</keyword>
<feature type="binding site" evidence="11">
    <location>
        <position position="30"/>
    </location>
    <ligand>
        <name>Mg(2+)</name>
        <dbReference type="ChEBI" id="CHEBI:18420"/>
    </ligand>
</feature>
<feature type="binding site" evidence="11">
    <location>
        <position position="94"/>
    </location>
    <ligand>
        <name>substrate</name>
    </ligand>
</feature>
<evidence type="ECO:0000256" key="9">
    <source>
        <dbReference type="ARBA" id="ARBA00023141"/>
    </source>
</evidence>
<name>A0A164YXS9_9SYNE</name>
<comment type="subunit">
    <text evidence="11">Monomer.</text>
</comment>
<dbReference type="PANTHER" id="PTHR21087:SF16">
    <property type="entry name" value="SHIKIMATE KINASE 1, CHLOROPLASTIC"/>
    <property type="match status" value="1"/>
</dbReference>
<dbReference type="UniPathway" id="UPA00053">
    <property type="reaction ID" value="UER00088"/>
</dbReference>
<comment type="catalytic activity">
    <reaction evidence="10 11">
        <text>shikimate + ATP = 3-phosphoshikimate + ADP + H(+)</text>
        <dbReference type="Rhea" id="RHEA:13121"/>
        <dbReference type="ChEBI" id="CHEBI:15378"/>
        <dbReference type="ChEBI" id="CHEBI:30616"/>
        <dbReference type="ChEBI" id="CHEBI:36208"/>
        <dbReference type="ChEBI" id="CHEBI:145989"/>
        <dbReference type="ChEBI" id="CHEBI:456216"/>
        <dbReference type="EC" id="2.7.1.71"/>
    </reaction>
</comment>
<keyword evidence="11" id="KW-0963">Cytoplasm</keyword>
<evidence type="ECO:0000256" key="5">
    <source>
        <dbReference type="ARBA" id="ARBA00022679"/>
    </source>
</evidence>
<comment type="caution">
    <text evidence="11">Lacks conserved residue(s) required for the propagation of feature annotation.</text>
</comment>
<dbReference type="InterPro" id="IPR023000">
    <property type="entry name" value="Shikimate_kinase_CS"/>
</dbReference>
<evidence type="ECO:0000256" key="11">
    <source>
        <dbReference type="HAMAP-Rule" id="MF_00109"/>
    </source>
</evidence>
<evidence type="ECO:0000256" key="8">
    <source>
        <dbReference type="ARBA" id="ARBA00022840"/>
    </source>
</evidence>
<dbReference type="HAMAP" id="MF_00109">
    <property type="entry name" value="Shikimate_kinase"/>
    <property type="match status" value="1"/>
</dbReference>
<proteinExistence type="inferred from homology"/>
<gene>
    <name evidence="11" type="primary">aroK</name>
    <name evidence="13" type="ORF">FLM9_1122</name>
</gene>
<evidence type="ECO:0000256" key="10">
    <source>
        <dbReference type="ARBA" id="ARBA00048567"/>
    </source>
</evidence>
<dbReference type="InterPro" id="IPR000623">
    <property type="entry name" value="Shikimate_kinase/TSH1"/>
</dbReference>
<dbReference type="PROSITE" id="PS01128">
    <property type="entry name" value="SHIKIMATE_KINASE"/>
    <property type="match status" value="1"/>
</dbReference>
<dbReference type="GO" id="GO:0009423">
    <property type="term" value="P:chorismate biosynthetic process"/>
    <property type="evidence" value="ECO:0007669"/>
    <property type="project" value="UniProtKB-UniRule"/>
</dbReference>
<feature type="binding site" evidence="11">
    <location>
        <begin position="26"/>
        <end position="31"/>
    </location>
    <ligand>
        <name>ATP</name>
        <dbReference type="ChEBI" id="CHEBI:30616"/>
    </ligand>
</feature>
<evidence type="ECO:0000313" key="14">
    <source>
        <dbReference type="Proteomes" id="UP000182631"/>
    </source>
</evidence>
<comment type="subcellular location">
    <subcellularLocation>
        <location evidence="11">Cytoplasm</location>
    </subcellularLocation>
</comment>
<dbReference type="Pfam" id="PF01202">
    <property type="entry name" value="SKI"/>
    <property type="match status" value="1"/>
</dbReference>
<evidence type="ECO:0000256" key="3">
    <source>
        <dbReference type="ARBA" id="ARBA00012154"/>
    </source>
</evidence>
<dbReference type="GO" id="GO:0008652">
    <property type="term" value="P:amino acid biosynthetic process"/>
    <property type="evidence" value="ECO:0007669"/>
    <property type="project" value="UniProtKB-KW"/>
</dbReference>
<dbReference type="OrthoDB" id="9800332at2"/>
<dbReference type="EMBL" id="FITM01000122">
    <property type="protein sequence ID" value="SAY39075.1"/>
    <property type="molecule type" value="Genomic_DNA"/>
</dbReference>
<dbReference type="GO" id="GO:0009073">
    <property type="term" value="P:aromatic amino acid family biosynthetic process"/>
    <property type="evidence" value="ECO:0007669"/>
    <property type="project" value="UniProtKB-KW"/>
</dbReference>
<keyword evidence="8 11" id="KW-0067">ATP-binding</keyword>
<organism evidence="13 14">
    <name type="scientific">Candidatus Synechococcus spongiarum</name>
    <dbReference type="NCBI Taxonomy" id="431041"/>
    <lineage>
        <taxon>Bacteria</taxon>
        <taxon>Bacillati</taxon>
        <taxon>Cyanobacteriota</taxon>
        <taxon>Cyanophyceae</taxon>
        <taxon>Synechococcales</taxon>
        <taxon>Synechococcaceae</taxon>
        <taxon>Synechococcus</taxon>
    </lineage>
</organism>
<keyword evidence="7 11" id="KW-0418">Kinase</keyword>
<feature type="binding site" evidence="11">
    <location>
        <position position="72"/>
    </location>
    <ligand>
        <name>substrate</name>
    </ligand>
</feature>
<dbReference type="GO" id="GO:0004765">
    <property type="term" value="F:shikimate kinase activity"/>
    <property type="evidence" value="ECO:0007669"/>
    <property type="project" value="UniProtKB-UniRule"/>
</dbReference>